<dbReference type="Pfam" id="PF02077">
    <property type="entry name" value="SURF4"/>
    <property type="match status" value="1"/>
</dbReference>
<proteinExistence type="predicted"/>
<keyword evidence="2 5" id="KW-0812">Transmembrane</keyword>
<feature type="transmembrane region" description="Helical" evidence="5">
    <location>
        <begin position="36"/>
        <end position="59"/>
    </location>
</feature>
<accession>A0ABS9KKP8</accession>
<comment type="caution">
    <text evidence="6">The sequence shown here is derived from an EMBL/GenBank/DDBJ whole genome shotgun (WGS) entry which is preliminary data.</text>
</comment>
<dbReference type="EMBL" id="JAKLTR010000001">
    <property type="protein sequence ID" value="MCG2612890.1"/>
    <property type="molecule type" value="Genomic_DNA"/>
</dbReference>
<evidence type="ECO:0000256" key="3">
    <source>
        <dbReference type="ARBA" id="ARBA00022989"/>
    </source>
</evidence>
<dbReference type="Proteomes" id="UP001165367">
    <property type="component" value="Unassembled WGS sequence"/>
</dbReference>
<name>A0ABS9KKP8_9BACT</name>
<comment type="subcellular location">
    <subcellularLocation>
        <location evidence="1">Membrane</location>
        <topology evidence="1">Multi-pass membrane protein</topology>
    </subcellularLocation>
</comment>
<keyword evidence="7" id="KW-1185">Reference proteome</keyword>
<reference evidence="6" key="1">
    <citation type="submission" date="2022-01" db="EMBL/GenBank/DDBJ databases">
        <authorList>
            <person name="Jo J.-H."/>
            <person name="Im W.-T."/>
        </authorList>
    </citation>
    <scope>NUCLEOTIDE SEQUENCE</scope>
    <source>
        <strain evidence="6">NA20</strain>
    </source>
</reference>
<sequence>MKFVLITGRILFSLLFILSSFGHFKAETIAFAGSQGLPLASVLVPLSGVVELIGGLSILVGYRAKLGAWLLVIFLIPVTFMFHQFWTITDPMTYQMQFVMFMKNISITGGALLIAYFGSGELSIDAAGKSRSYSHSSGKEVVA</sequence>
<evidence type="ECO:0000313" key="6">
    <source>
        <dbReference type="EMBL" id="MCG2612890.1"/>
    </source>
</evidence>
<evidence type="ECO:0000256" key="4">
    <source>
        <dbReference type="ARBA" id="ARBA00023136"/>
    </source>
</evidence>
<dbReference type="InterPro" id="IPR002995">
    <property type="entry name" value="Surf4"/>
</dbReference>
<keyword evidence="3 5" id="KW-1133">Transmembrane helix</keyword>
<feature type="transmembrane region" description="Helical" evidence="5">
    <location>
        <begin position="66"/>
        <end position="86"/>
    </location>
</feature>
<evidence type="ECO:0000256" key="2">
    <source>
        <dbReference type="ARBA" id="ARBA00022692"/>
    </source>
</evidence>
<gene>
    <name evidence="6" type="ORF">LZZ85_01315</name>
</gene>
<dbReference type="InterPro" id="IPR051907">
    <property type="entry name" value="DoxX-like_oxidoreductase"/>
</dbReference>
<evidence type="ECO:0000256" key="1">
    <source>
        <dbReference type="ARBA" id="ARBA00004141"/>
    </source>
</evidence>
<keyword evidence="4 5" id="KW-0472">Membrane</keyword>
<dbReference type="RefSeq" id="WP_237868117.1">
    <property type="nucleotide sequence ID" value="NZ_JAKLTR010000001.1"/>
</dbReference>
<organism evidence="6 7">
    <name type="scientific">Terrimonas ginsenosidimutans</name>
    <dbReference type="NCBI Taxonomy" id="2908004"/>
    <lineage>
        <taxon>Bacteria</taxon>
        <taxon>Pseudomonadati</taxon>
        <taxon>Bacteroidota</taxon>
        <taxon>Chitinophagia</taxon>
        <taxon>Chitinophagales</taxon>
        <taxon>Chitinophagaceae</taxon>
        <taxon>Terrimonas</taxon>
    </lineage>
</organism>
<dbReference type="PANTHER" id="PTHR33452:SF1">
    <property type="entry name" value="INNER MEMBRANE PROTEIN YPHA-RELATED"/>
    <property type="match status" value="1"/>
</dbReference>
<evidence type="ECO:0000313" key="7">
    <source>
        <dbReference type="Proteomes" id="UP001165367"/>
    </source>
</evidence>
<dbReference type="PANTHER" id="PTHR33452">
    <property type="entry name" value="OXIDOREDUCTASE CATD-RELATED"/>
    <property type="match status" value="1"/>
</dbReference>
<evidence type="ECO:0000256" key="5">
    <source>
        <dbReference type="SAM" id="Phobius"/>
    </source>
</evidence>
<protein>
    <submittedName>
        <fullName evidence="6">DoxX family protein</fullName>
    </submittedName>
</protein>
<feature type="transmembrane region" description="Helical" evidence="5">
    <location>
        <begin position="98"/>
        <end position="117"/>
    </location>
</feature>